<dbReference type="Proteomes" id="UP001341281">
    <property type="component" value="Chromosome 01"/>
</dbReference>
<feature type="domain" description="Reverse transcriptase Ty1/copia-type" evidence="1">
    <location>
        <begin position="1"/>
        <end position="122"/>
    </location>
</feature>
<dbReference type="EMBL" id="CP144745">
    <property type="protein sequence ID" value="WVZ53181.1"/>
    <property type="molecule type" value="Genomic_DNA"/>
</dbReference>
<protein>
    <recommendedName>
        <fullName evidence="1">Reverse transcriptase Ty1/copia-type domain-containing protein</fullName>
    </recommendedName>
</protein>
<dbReference type="Pfam" id="PF07727">
    <property type="entry name" value="RVT_2"/>
    <property type="match status" value="1"/>
</dbReference>
<dbReference type="SUPFAM" id="SSF56672">
    <property type="entry name" value="DNA/RNA polymerases"/>
    <property type="match status" value="1"/>
</dbReference>
<dbReference type="AlphaFoldDB" id="A0AAQ3PU86"/>
<evidence type="ECO:0000313" key="3">
    <source>
        <dbReference type="Proteomes" id="UP001341281"/>
    </source>
</evidence>
<keyword evidence="3" id="KW-1185">Reference proteome</keyword>
<organism evidence="2 3">
    <name type="scientific">Paspalum notatum var. saurae</name>
    <dbReference type="NCBI Taxonomy" id="547442"/>
    <lineage>
        <taxon>Eukaryota</taxon>
        <taxon>Viridiplantae</taxon>
        <taxon>Streptophyta</taxon>
        <taxon>Embryophyta</taxon>
        <taxon>Tracheophyta</taxon>
        <taxon>Spermatophyta</taxon>
        <taxon>Magnoliopsida</taxon>
        <taxon>Liliopsida</taxon>
        <taxon>Poales</taxon>
        <taxon>Poaceae</taxon>
        <taxon>PACMAD clade</taxon>
        <taxon>Panicoideae</taxon>
        <taxon>Andropogonodae</taxon>
        <taxon>Paspaleae</taxon>
        <taxon>Paspalinae</taxon>
        <taxon>Paspalum</taxon>
    </lineage>
</organism>
<gene>
    <name evidence="2" type="ORF">U9M48_004160</name>
</gene>
<dbReference type="InterPro" id="IPR013103">
    <property type="entry name" value="RVT_2"/>
</dbReference>
<reference evidence="2 3" key="1">
    <citation type="submission" date="2024-02" db="EMBL/GenBank/DDBJ databases">
        <title>High-quality chromosome-scale genome assembly of Pensacola bahiagrass (Paspalum notatum Flugge var. saurae).</title>
        <authorList>
            <person name="Vega J.M."/>
            <person name="Podio M."/>
            <person name="Orjuela J."/>
            <person name="Siena L.A."/>
            <person name="Pessino S.C."/>
            <person name="Combes M.C."/>
            <person name="Mariac C."/>
            <person name="Albertini E."/>
            <person name="Pupilli F."/>
            <person name="Ortiz J.P.A."/>
            <person name="Leblanc O."/>
        </authorList>
    </citation>
    <scope>NUCLEOTIDE SEQUENCE [LARGE SCALE GENOMIC DNA]</scope>
    <source>
        <strain evidence="2">R1</strain>
        <tissue evidence="2">Leaf</tissue>
    </source>
</reference>
<dbReference type="PANTHER" id="PTHR11439:SF524">
    <property type="entry name" value="RNA-DIRECTED DNA POLYMERASE, PROTEIN KINASE RLK-PELLE-DLSV FAMILY"/>
    <property type="match status" value="1"/>
</dbReference>
<name>A0AAQ3PU86_PASNO</name>
<accession>A0AAQ3PU86</accession>
<dbReference type="PANTHER" id="PTHR11439">
    <property type="entry name" value="GAG-POL-RELATED RETROTRANSPOSON"/>
    <property type="match status" value="1"/>
</dbReference>
<evidence type="ECO:0000313" key="2">
    <source>
        <dbReference type="EMBL" id="WVZ53181.1"/>
    </source>
</evidence>
<sequence>MYGPKQAPRAWYQRFATFIRQLGFVASTSDTSLFIFREGTSLAYLLLYVDDIVLTASSSALLRRIMTRLSSEFAMTDLGDLHHFLGIAVTRSSMASSSPGDDAVELLQRAGMAECHPTPTPVDTHAKLSATDGVLPSAKDASEYGSLAGALRYRRRLVPIRPMPFGRCASSCTPRASLTVRLSSASYASSGGLSPRVFTLAPAPSTRRSPTRRRPGGLSGLSTIHLRLRVYLGDNLISWSSKRRTTVSRSGAEAEYRAVAHVVAECRRLRRLLRELHIRLPSATVVFATTSAPST</sequence>
<dbReference type="InterPro" id="IPR043502">
    <property type="entry name" value="DNA/RNA_pol_sf"/>
</dbReference>
<proteinExistence type="predicted"/>
<evidence type="ECO:0000259" key="1">
    <source>
        <dbReference type="Pfam" id="PF07727"/>
    </source>
</evidence>